<dbReference type="SUPFAM" id="SSF52833">
    <property type="entry name" value="Thioredoxin-like"/>
    <property type="match status" value="1"/>
</dbReference>
<organism evidence="2 3">
    <name type="scientific">Chitinophaga filiformis</name>
    <name type="common">Myxococcus filiformis</name>
    <name type="synonym">Flexibacter filiformis</name>
    <dbReference type="NCBI Taxonomy" id="104663"/>
    <lineage>
        <taxon>Bacteria</taxon>
        <taxon>Pseudomonadati</taxon>
        <taxon>Bacteroidota</taxon>
        <taxon>Chitinophagia</taxon>
        <taxon>Chitinophagales</taxon>
        <taxon>Chitinophagaceae</taxon>
        <taxon>Chitinophaga</taxon>
    </lineage>
</organism>
<dbReference type="Proteomes" id="UP000199045">
    <property type="component" value="Unassembled WGS sequence"/>
</dbReference>
<dbReference type="STRING" id="104663.SAMN04488121_101502"/>
<dbReference type="OrthoDB" id="662072at2"/>
<dbReference type="AlphaFoldDB" id="A0A1G7HK17"/>
<evidence type="ECO:0000313" key="3">
    <source>
        <dbReference type="Proteomes" id="UP000199045"/>
    </source>
</evidence>
<protein>
    <submittedName>
        <fullName evidence="2">Thioredoxin-like domain-containing protein</fullName>
    </submittedName>
</protein>
<dbReference type="Gene3D" id="3.40.30.10">
    <property type="entry name" value="Glutaredoxin"/>
    <property type="match status" value="1"/>
</dbReference>
<dbReference type="PROSITE" id="PS51352">
    <property type="entry name" value="THIOREDOXIN_2"/>
    <property type="match status" value="1"/>
</dbReference>
<gene>
    <name evidence="2" type="ORF">SAMN04488121_101502</name>
</gene>
<dbReference type="PROSITE" id="PS51257">
    <property type="entry name" value="PROKAR_LIPOPROTEIN"/>
    <property type="match status" value="1"/>
</dbReference>
<evidence type="ECO:0000313" key="2">
    <source>
        <dbReference type="EMBL" id="SDF00765.1"/>
    </source>
</evidence>
<dbReference type="InterPro" id="IPR012336">
    <property type="entry name" value="Thioredoxin-like_fold"/>
</dbReference>
<accession>A0A1G7HK17</accession>
<feature type="domain" description="Thioredoxin" evidence="1">
    <location>
        <begin position="27"/>
        <end position="165"/>
    </location>
</feature>
<dbReference type="InterPro" id="IPR013766">
    <property type="entry name" value="Thioredoxin_domain"/>
</dbReference>
<name>A0A1G7HK17_CHIFI</name>
<proteinExistence type="predicted"/>
<dbReference type="EMBL" id="FNBN01000001">
    <property type="protein sequence ID" value="SDF00765.1"/>
    <property type="molecule type" value="Genomic_DNA"/>
</dbReference>
<dbReference type="Pfam" id="PF13098">
    <property type="entry name" value="Thioredoxin_2"/>
    <property type="match status" value="1"/>
</dbReference>
<reference evidence="2 3" key="1">
    <citation type="submission" date="2016-10" db="EMBL/GenBank/DDBJ databases">
        <authorList>
            <person name="de Groot N.N."/>
        </authorList>
    </citation>
    <scope>NUCLEOTIDE SEQUENCE [LARGE SCALE GENOMIC DNA]</scope>
    <source>
        <strain evidence="2 3">DSM 527</strain>
    </source>
</reference>
<sequence length="165" mass="18806">MRSLLFVLILAGIGIASCTRYKRALPPGIDKDLPSFNIQLLDTTVKLNTANIPKGKTVVLFFFGPDCPYCQALTREITKRMDELKDVRFYMATMSDFKEIQMYDTLFKLDQYKNVTIGKDIKGFFVTYYKAPGFPYLVIYDKKKEFKQIVVGGVGVDSLKKVINS</sequence>
<evidence type="ECO:0000259" key="1">
    <source>
        <dbReference type="PROSITE" id="PS51352"/>
    </source>
</evidence>
<dbReference type="RefSeq" id="WP_089828646.1">
    <property type="nucleotide sequence ID" value="NZ_FNBN01000001.1"/>
</dbReference>
<dbReference type="InterPro" id="IPR036249">
    <property type="entry name" value="Thioredoxin-like_sf"/>
</dbReference>